<feature type="region of interest" description="Disordered" evidence="10">
    <location>
        <begin position="712"/>
        <end position="736"/>
    </location>
</feature>
<proteinExistence type="predicted"/>
<accession>A0ABY6KZI7</accession>
<keyword evidence="6" id="KW-0238">DNA-binding</keyword>
<dbReference type="PANTHER" id="PTHR46481">
    <property type="entry name" value="ZINC FINGER BED DOMAIN-CONTAINING PROTEIN 4"/>
    <property type="match status" value="1"/>
</dbReference>
<keyword evidence="4" id="KW-0862">Zinc</keyword>
<evidence type="ECO:0000256" key="2">
    <source>
        <dbReference type="ARBA" id="ARBA00022723"/>
    </source>
</evidence>
<dbReference type="InterPro" id="IPR012337">
    <property type="entry name" value="RNaseH-like_sf"/>
</dbReference>
<dbReference type="PANTHER" id="PTHR46481:SF10">
    <property type="entry name" value="ZINC FINGER BED DOMAIN-CONTAINING PROTEIN 39"/>
    <property type="match status" value="1"/>
</dbReference>
<dbReference type="SUPFAM" id="SSF53098">
    <property type="entry name" value="Ribonuclease H-like"/>
    <property type="match status" value="1"/>
</dbReference>
<dbReference type="SUPFAM" id="SSF57667">
    <property type="entry name" value="beta-beta-alpha zinc fingers"/>
    <property type="match status" value="1"/>
</dbReference>
<dbReference type="EMBL" id="CP092872">
    <property type="protein sequence ID" value="UYV72965.1"/>
    <property type="molecule type" value="Genomic_DNA"/>
</dbReference>
<comment type="subcellular location">
    <subcellularLocation>
        <location evidence="1">Nucleus</location>
    </subcellularLocation>
</comment>
<keyword evidence="13" id="KW-1185">Reference proteome</keyword>
<feature type="compositionally biased region" description="Polar residues" evidence="10">
    <location>
        <begin position="121"/>
        <end position="133"/>
    </location>
</feature>
<dbReference type="Pfam" id="PF05699">
    <property type="entry name" value="Dimer_Tnp_hAT"/>
    <property type="match status" value="1"/>
</dbReference>
<feature type="domain" description="BED-type" evidence="11">
    <location>
        <begin position="6"/>
        <end position="60"/>
    </location>
</feature>
<dbReference type="InterPro" id="IPR003656">
    <property type="entry name" value="Znf_BED"/>
</dbReference>
<dbReference type="Pfam" id="PF02892">
    <property type="entry name" value="zf-BED"/>
    <property type="match status" value="1"/>
</dbReference>
<keyword evidence="8" id="KW-0539">Nucleus</keyword>
<gene>
    <name evidence="12" type="ORF">LAZ67_10001291</name>
</gene>
<feature type="region of interest" description="Disordered" evidence="10">
    <location>
        <begin position="86"/>
        <end position="133"/>
    </location>
</feature>
<organism evidence="12 13">
    <name type="scientific">Cordylochernes scorpioides</name>
    <dbReference type="NCBI Taxonomy" id="51811"/>
    <lineage>
        <taxon>Eukaryota</taxon>
        <taxon>Metazoa</taxon>
        <taxon>Ecdysozoa</taxon>
        <taxon>Arthropoda</taxon>
        <taxon>Chelicerata</taxon>
        <taxon>Arachnida</taxon>
        <taxon>Pseudoscorpiones</taxon>
        <taxon>Cheliferoidea</taxon>
        <taxon>Chernetidae</taxon>
        <taxon>Cordylochernes</taxon>
    </lineage>
</organism>
<evidence type="ECO:0000256" key="5">
    <source>
        <dbReference type="ARBA" id="ARBA00023015"/>
    </source>
</evidence>
<evidence type="ECO:0000256" key="4">
    <source>
        <dbReference type="ARBA" id="ARBA00022833"/>
    </source>
</evidence>
<evidence type="ECO:0000256" key="9">
    <source>
        <dbReference type="PROSITE-ProRule" id="PRU00027"/>
    </source>
</evidence>
<protein>
    <recommendedName>
        <fullName evidence="11">BED-type domain-containing protein</fullName>
    </recommendedName>
</protein>
<evidence type="ECO:0000256" key="1">
    <source>
        <dbReference type="ARBA" id="ARBA00004123"/>
    </source>
</evidence>
<dbReference type="InterPro" id="IPR036236">
    <property type="entry name" value="Znf_C2H2_sf"/>
</dbReference>
<evidence type="ECO:0000313" key="12">
    <source>
        <dbReference type="EMBL" id="UYV72965.1"/>
    </source>
</evidence>
<dbReference type="InterPro" id="IPR008906">
    <property type="entry name" value="HATC_C_dom"/>
</dbReference>
<name>A0ABY6KZI7_9ARAC</name>
<keyword evidence="7" id="KW-0804">Transcription</keyword>
<evidence type="ECO:0000256" key="7">
    <source>
        <dbReference type="ARBA" id="ARBA00023163"/>
    </source>
</evidence>
<sequence length="736" mass="82796">MASPSSSRSDIWYHFEKVKTKTGTKGKCRYCQNEIAITGGATSNLKRHLSKKHVTVPIERHEAQQENRSRSCSVFTSISEEEVENTFKQPLVHDSPSLASTSSLSSSPTISLSPSALSTPVPQRQNSQASMTSFVDVSRPIPLNRSRQIDIQLLKMICSEYHPFSLVEDKEFKAFVNMLCPTYKLPSRKSLSNGLLISIHVSLVVKITGMLEEAYAVCLTCDGWTNINTTSFYAITAHFIDYTTKLNSILLECSEFPQKHTAENISSWILGVTKKFKLDFKTVAVVTDNAPNIKAAIKTLGLPHLSCFAHSLNLVVQRSINESIKSAVDKVKSIVQFFKQSSHAMAKLREMQANLSTKPLKLKQDVPTRWNSAYEMLDRIMKNREPVISVLALLNPKILLGDITEEVSSEQKISLSKTCILAQGLARSVRRTIENVLTRGNNLSEEVLRLGKNLLEVLSNRFGDRLNVELINQAIFLDPRFKKHGFGENTSRFLKVKNKIIEKIQSSIPATTVGPVAPEVRPVSASSIWEDFDAAVNQFTAAQDPKANATIQADKYLAEPIIDRRMDPLVWWHERKTIFPDLFHLMQKRLCIPATSVPCESLQPQYGFEDLPSSTRMVNTEASRTPEVFGTNAGPQSYACHIPRNPLTFSGESAQDPQKWIKMFERTQSLANVVFYPEGTAAQWIDNNEDIINSWTQFKTNLCEVFGQQEELTRRAETTRKTRAQKPEETTESYIQ</sequence>
<evidence type="ECO:0000256" key="6">
    <source>
        <dbReference type="ARBA" id="ARBA00023125"/>
    </source>
</evidence>
<dbReference type="SUPFAM" id="SSF140996">
    <property type="entry name" value="Hermes dimerisation domain"/>
    <property type="match status" value="1"/>
</dbReference>
<evidence type="ECO:0000313" key="13">
    <source>
        <dbReference type="Proteomes" id="UP001235939"/>
    </source>
</evidence>
<feature type="compositionally biased region" description="Basic and acidic residues" evidence="10">
    <location>
        <begin position="712"/>
        <end position="729"/>
    </location>
</feature>
<keyword evidence="5" id="KW-0805">Transcription regulation</keyword>
<evidence type="ECO:0000256" key="10">
    <source>
        <dbReference type="SAM" id="MobiDB-lite"/>
    </source>
</evidence>
<dbReference type="PROSITE" id="PS50808">
    <property type="entry name" value="ZF_BED"/>
    <property type="match status" value="1"/>
</dbReference>
<evidence type="ECO:0000256" key="8">
    <source>
        <dbReference type="ARBA" id="ARBA00023242"/>
    </source>
</evidence>
<dbReference type="SMART" id="SM00614">
    <property type="entry name" value="ZnF_BED"/>
    <property type="match status" value="1"/>
</dbReference>
<dbReference type="Proteomes" id="UP001235939">
    <property type="component" value="Chromosome 10"/>
</dbReference>
<evidence type="ECO:0000256" key="3">
    <source>
        <dbReference type="ARBA" id="ARBA00022771"/>
    </source>
</evidence>
<evidence type="ECO:0000259" key="11">
    <source>
        <dbReference type="PROSITE" id="PS50808"/>
    </source>
</evidence>
<keyword evidence="3 9" id="KW-0863">Zinc-finger</keyword>
<feature type="compositionally biased region" description="Low complexity" evidence="10">
    <location>
        <begin position="95"/>
        <end position="120"/>
    </location>
</feature>
<dbReference type="InterPro" id="IPR052035">
    <property type="entry name" value="ZnF_BED_domain_contain"/>
</dbReference>
<reference evidence="12 13" key="1">
    <citation type="submission" date="2022-01" db="EMBL/GenBank/DDBJ databases">
        <title>A chromosomal length assembly of Cordylochernes scorpioides.</title>
        <authorList>
            <person name="Zeh D."/>
            <person name="Zeh J."/>
        </authorList>
    </citation>
    <scope>NUCLEOTIDE SEQUENCE [LARGE SCALE GENOMIC DNA]</scope>
    <source>
        <strain evidence="12">IN4F17</strain>
        <tissue evidence="12">Whole Body</tissue>
    </source>
</reference>
<keyword evidence="2" id="KW-0479">Metal-binding</keyword>